<dbReference type="SUPFAM" id="SSF46689">
    <property type="entry name" value="Homeodomain-like"/>
    <property type="match status" value="1"/>
</dbReference>
<dbReference type="GO" id="GO:0000976">
    <property type="term" value="F:transcription cis-regulatory region binding"/>
    <property type="evidence" value="ECO:0007669"/>
    <property type="project" value="TreeGrafter"/>
</dbReference>
<keyword evidence="1" id="KW-0805">Transcription regulation</keyword>
<dbReference type="InterPro" id="IPR009057">
    <property type="entry name" value="Homeodomain-like_sf"/>
</dbReference>
<evidence type="ECO:0000256" key="4">
    <source>
        <dbReference type="PROSITE-ProRule" id="PRU00335"/>
    </source>
</evidence>
<proteinExistence type="predicted"/>
<comment type="caution">
    <text evidence="7">The sequence shown here is derived from an EMBL/GenBank/DDBJ whole genome shotgun (WGS) entry which is preliminary data.</text>
</comment>
<dbReference type="Pfam" id="PF00440">
    <property type="entry name" value="TetR_N"/>
    <property type="match status" value="1"/>
</dbReference>
<dbReference type="EMBL" id="WSTA01000029">
    <property type="protein sequence ID" value="MWB98543.1"/>
    <property type="molecule type" value="Genomic_DNA"/>
</dbReference>
<evidence type="ECO:0000313" key="8">
    <source>
        <dbReference type="Proteomes" id="UP000438182"/>
    </source>
</evidence>
<dbReference type="InterPro" id="IPR050109">
    <property type="entry name" value="HTH-type_TetR-like_transc_reg"/>
</dbReference>
<feature type="DNA-binding region" description="H-T-H motif" evidence="4">
    <location>
        <begin position="58"/>
        <end position="77"/>
    </location>
</feature>
<dbReference type="Gene3D" id="1.10.10.60">
    <property type="entry name" value="Homeodomain-like"/>
    <property type="match status" value="1"/>
</dbReference>
<dbReference type="PANTHER" id="PTHR30055:SF148">
    <property type="entry name" value="TETR-FAMILY TRANSCRIPTIONAL REGULATOR"/>
    <property type="match status" value="1"/>
</dbReference>
<gene>
    <name evidence="7" type="ORF">GB864_08280</name>
</gene>
<organism evidence="7 8">
    <name type="scientific">Agromyces seonyuensis</name>
    <dbReference type="NCBI Taxonomy" id="2662446"/>
    <lineage>
        <taxon>Bacteria</taxon>
        <taxon>Bacillati</taxon>
        <taxon>Actinomycetota</taxon>
        <taxon>Actinomycetes</taxon>
        <taxon>Micrococcales</taxon>
        <taxon>Microbacteriaceae</taxon>
        <taxon>Agromyces</taxon>
    </lineage>
</organism>
<dbReference type="PANTHER" id="PTHR30055">
    <property type="entry name" value="HTH-TYPE TRANSCRIPTIONAL REGULATOR RUTR"/>
    <property type="match status" value="1"/>
</dbReference>
<evidence type="ECO:0000256" key="2">
    <source>
        <dbReference type="ARBA" id="ARBA00023125"/>
    </source>
</evidence>
<dbReference type="PRINTS" id="PR00455">
    <property type="entry name" value="HTHTETR"/>
</dbReference>
<dbReference type="Proteomes" id="UP000438182">
    <property type="component" value="Unassembled WGS sequence"/>
</dbReference>
<accession>A0A6I4NW84</accession>
<sequence length="222" mass="24172">MDLASRSDETPPASPDAGSGTGSGTPERPARRRGPELEAALLDAAWAELSESGYDGFTFERVAERAGTSRPVLYRRWPDKPALVKAALARGFWRDAVEVPDTGTLRGDVLEGLRRANAARAPIIPLMSVLVGSYYLDTGTTFAELRAEFVRDRRPMMETFVARALERGELTAPPPARVVALPFDLYRQHLLLNFAPLAESDILGIVDELFLPLVGLADLPTA</sequence>
<keyword evidence="3" id="KW-0804">Transcription</keyword>
<dbReference type="InterPro" id="IPR036271">
    <property type="entry name" value="Tet_transcr_reg_TetR-rel_C_sf"/>
</dbReference>
<dbReference type="RefSeq" id="WP_160423971.1">
    <property type="nucleotide sequence ID" value="NZ_WSTA01000029.1"/>
</dbReference>
<evidence type="ECO:0000256" key="5">
    <source>
        <dbReference type="SAM" id="MobiDB-lite"/>
    </source>
</evidence>
<evidence type="ECO:0000256" key="1">
    <source>
        <dbReference type="ARBA" id="ARBA00023015"/>
    </source>
</evidence>
<dbReference type="InterPro" id="IPR001647">
    <property type="entry name" value="HTH_TetR"/>
</dbReference>
<dbReference type="SUPFAM" id="SSF48498">
    <property type="entry name" value="Tetracyclin repressor-like, C-terminal domain"/>
    <property type="match status" value="1"/>
</dbReference>
<reference evidence="7 8" key="1">
    <citation type="submission" date="2019-12" db="EMBL/GenBank/DDBJ databases">
        <authorList>
            <person name="Kim Y.S."/>
        </authorList>
    </citation>
    <scope>NUCLEOTIDE SEQUENCE [LARGE SCALE GENOMIC DNA]</scope>
    <source>
        <strain evidence="7 8">MMS17-SY077</strain>
    </source>
</reference>
<dbReference type="PROSITE" id="PS50977">
    <property type="entry name" value="HTH_TETR_2"/>
    <property type="match status" value="1"/>
</dbReference>
<dbReference type="GO" id="GO:0003700">
    <property type="term" value="F:DNA-binding transcription factor activity"/>
    <property type="evidence" value="ECO:0007669"/>
    <property type="project" value="TreeGrafter"/>
</dbReference>
<feature type="domain" description="HTH tetR-type" evidence="6">
    <location>
        <begin position="35"/>
        <end position="95"/>
    </location>
</feature>
<dbReference type="InterPro" id="IPR011075">
    <property type="entry name" value="TetR_C"/>
</dbReference>
<evidence type="ECO:0000256" key="3">
    <source>
        <dbReference type="ARBA" id="ARBA00023163"/>
    </source>
</evidence>
<dbReference type="AlphaFoldDB" id="A0A6I4NW84"/>
<dbReference type="Pfam" id="PF16859">
    <property type="entry name" value="TetR_C_11"/>
    <property type="match status" value="1"/>
</dbReference>
<keyword evidence="8" id="KW-1185">Reference proteome</keyword>
<dbReference type="Gene3D" id="1.10.357.10">
    <property type="entry name" value="Tetracycline Repressor, domain 2"/>
    <property type="match status" value="1"/>
</dbReference>
<protein>
    <submittedName>
        <fullName evidence="7">TetR family transcriptional regulator</fullName>
    </submittedName>
</protein>
<name>A0A6I4NW84_9MICO</name>
<keyword evidence="2 4" id="KW-0238">DNA-binding</keyword>
<evidence type="ECO:0000313" key="7">
    <source>
        <dbReference type="EMBL" id="MWB98543.1"/>
    </source>
</evidence>
<feature type="region of interest" description="Disordered" evidence="5">
    <location>
        <begin position="1"/>
        <end position="35"/>
    </location>
</feature>
<evidence type="ECO:0000259" key="6">
    <source>
        <dbReference type="PROSITE" id="PS50977"/>
    </source>
</evidence>